<dbReference type="InterPro" id="IPR023213">
    <property type="entry name" value="CAT-like_dom_sf"/>
</dbReference>
<dbReference type="OMA" id="VYNSISI"/>
<dbReference type="Gene3D" id="3.30.559.10">
    <property type="entry name" value="Chloramphenicol acetyltransferase-like domain"/>
    <property type="match status" value="2"/>
</dbReference>
<dbReference type="PaxDb" id="4097-A0A1S4BDF5"/>
<proteinExistence type="inferred from homology"/>
<dbReference type="Pfam" id="PF02458">
    <property type="entry name" value="Transferase"/>
    <property type="match status" value="2"/>
</dbReference>
<organism evidence="4">
    <name type="scientific">Nicotiana tabacum</name>
    <name type="common">Common tobacco</name>
    <dbReference type="NCBI Taxonomy" id="4097"/>
    <lineage>
        <taxon>Eukaryota</taxon>
        <taxon>Viridiplantae</taxon>
        <taxon>Streptophyta</taxon>
        <taxon>Embryophyta</taxon>
        <taxon>Tracheophyta</taxon>
        <taxon>Spermatophyta</taxon>
        <taxon>Magnoliopsida</taxon>
        <taxon>eudicotyledons</taxon>
        <taxon>Gunneridae</taxon>
        <taxon>Pentapetalae</taxon>
        <taxon>asterids</taxon>
        <taxon>lamiids</taxon>
        <taxon>Solanales</taxon>
        <taxon>Solanaceae</taxon>
        <taxon>Nicotianoideae</taxon>
        <taxon>Nicotianeae</taxon>
        <taxon>Nicotiana</taxon>
    </lineage>
</organism>
<comment type="similarity">
    <text evidence="1">Belongs to the plant acyltransferase family.</text>
</comment>
<dbReference type="AlphaFoldDB" id="A0A1S4BDF5"/>
<evidence type="ECO:0000256" key="3">
    <source>
        <dbReference type="ARBA" id="ARBA00023315"/>
    </source>
</evidence>
<keyword evidence="2" id="KW-0808">Transferase</keyword>
<keyword evidence="3" id="KW-0012">Acyltransferase</keyword>
<reference evidence="4" key="1">
    <citation type="submission" date="2025-08" db="UniProtKB">
        <authorList>
            <consortium name="RefSeq"/>
        </authorList>
    </citation>
    <scope>IDENTIFICATION</scope>
</reference>
<gene>
    <name evidence="4" type="primary">LOC107807103</name>
</gene>
<evidence type="ECO:0000256" key="2">
    <source>
        <dbReference type="ARBA" id="ARBA00022679"/>
    </source>
</evidence>
<accession>A0A1S4BDF5</accession>
<dbReference type="KEGG" id="nta:107807103"/>
<name>A0A1S4BDF5_TOBAC</name>
<dbReference type="PANTHER" id="PTHR31623">
    <property type="entry name" value="F21J9.9"/>
    <property type="match status" value="1"/>
</dbReference>
<sequence>MRDVLCTELPFPFSNSNADVYNSISICISHKIADGYSLSKFLNDWAATNRELDFEPSTQFDAASFFPPMDDPPVIPDVVREQCVSRMFNISSYSLGKLKDIVSTNSGIQLALKLLQHLFINVDSTTTTEDEIELAHVVAQLRKAKQHQRDKLKDMSPDKIALHALESINVGVNIILERNYDPYMYSSLCNKGLYKTDFGWGKPISVTLARSPMKNNIVFLDDPSGEGINALITLTEADMLIFQSNKELLEFASPVAYSPERGPSSNPT</sequence>
<evidence type="ECO:0000313" key="4">
    <source>
        <dbReference type="RefSeq" id="XP_016486892.1"/>
    </source>
</evidence>
<dbReference type="OrthoDB" id="1932220at2759"/>
<dbReference type="RefSeq" id="XP_016486892.1">
    <property type="nucleotide sequence ID" value="XM_016631406.1"/>
</dbReference>
<dbReference type="GO" id="GO:0016746">
    <property type="term" value="F:acyltransferase activity"/>
    <property type="evidence" value="ECO:0007669"/>
    <property type="project" value="UniProtKB-KW"/>
</dbReference>
<dbReference type="PANTHER" id="PTHR31623:SF49">
    <property type="entry name" value="ACYLSUGAR ACYLTRANSFERASE 3-LIKE"/>
    <property type="match status" value="1"/>
</dbReference>
<protein>
    <submittedName>
        <fullName evidence="4">Acylsugar acyltransferase 3-like</fullName>
    </submittedName>
</protein>
<evidence type="ECO:0000256" key="1">
    <source>
        <dbReference type="ARBA" id="ARBA00009861"/>
    </source>
</evidence>